<feature type="region of interest" description="Disordered" evidence="2">
    <location>
        <begin position="598"/>
        <end position="687"/>
    </location>
</feature>
<proteinExistence type="predicted"/>
<dbReference type="OrthoDB" id="5959220at2759"/>
<comment type="caution">
    <text evidence="4">The sequence shown here is derived from an EMBL/GenBank/DDBJ whole genome shotgun (WGS) entry which is preliminary data.</text>
</comment>
<dbReference type="Gene3D" id="1.10.10.10">
    <property type="entry name" value="Winged helix-like DNA-binding domain superfamily/Winged helix DNA-binding domain"/>
    <property type="match status" value="1"/>
</dbReference>
<feature type="domain" description="COR" evidence="3">
    <location>
        <begin position="241"/>
        <end position="399"/>
    </location>
</feature>
<dbReference type="SUPFAM" id="SSF52540">
    <property type="entry name" value="P-loop containing nucleoside triphosphate hydrolases"/>
    <property type="match status" value="1"/>
</dbReference>
<dbReference type="Pfam" id="PF16095">
    <property type="entry name" value="COR-A"/>
    <property type="match status" value="1"/>
</dbReference>
<dbReference type="InterPro" id="IPR027417">
    <property type="entry name" value="P-loop_NTPase"/>
</dbReference>
<keyword evidence="5" id="KW-1185">Reference proteome</keyword>
<dbReference type="AlphaFoldDB" id="A0A9X0D4T9"/>
<feature type="compositionally biased region" description="Basic and acidic residues" evidence="2">
    <location>
        <begin position="619"/>
        <end position="643"/>
    </location>
</feature>
<gene>
    <name evidence="4" type="ORF">OS493_008667</name>
</gene>
<accession>A0A9X0D4T9</accession>
<feature type="compositionally biased region" description="Polar residues" evidence="2">
    <location>
        <begin position="598"/>
        <end position="607"/>
    </location>
</feature>
<dbReference type="Gene3D" id="3.40.50.300">
    <property type="entry name" value="P-loop containing nucleotide triphosphate hydrolases"/>
    <property type="match status" value="1"/>
</dbReference>
<dbReference type="PANTHER" id="PTHR47679:SF2">
    <property type="entry name" value="C-TERMINAL OF ROC (COR) DOMAIN-CONTAINING PROTEIN"/>
    <property type="match status" value="1"/>
</dbReference>
<evidence type="ECO:0000256" key="2">
    <source>
        <dbReference type="SAM" id="MobiDB-lite"/>
    </source>
</evidence>
<dbReference type="PANTHER" id="PTHR47679">
    <property type="entry name" value="PROTEIN TORNADO 1"/>
    <property type="match status" value="1"/>
</dbReference>
<organism evidence="4 5">
    <name type="scientific">Desmophyllum pertusum</name>
    <dbReference type="NCBI Taxonomy" id="174260"/>
    <lineage>
        <taxon>Eukaryota</taxon>
        <taxon>Metazoa</taxon>
        <taxon>Cnidaria</taxon>
        <taxon>Anthozoa</taxon>
        <taxon>Hexacorallia</taxon>
        <taxon>Scleractinia</taxon>
        <taxon>Caryophylliina</taxon>
        <taxon>Caryophylliidae</taxon>
        <taxon>Desmophyllum</taxon>
    </lineage>
</organism>
<evidence type="ECO:0000259" key="3">
    <source>
        <dbReference type="Pfam" id="PF16095"/>
    </source>
</evidence>
<evidence type="ECO:0000313" key="5">
    <source>
        <dbReference type="Proteomes" id="UP001163046"/>
    </source>
</evidence>
<evidence type="ECO:0000313" key="4">
    <source>
        <dbReference type="EMBL" id="KAJ7386531.1"/>
    </source>
</evidence>
<evidence type="ECO:0000256" key="1">
    <source>
        <dbReference type="ARBA" id="ARBA00022737"/>
    </source>
</evidence>
<reference evidence="4" key="1">
    <citation type="submission" date="2023-01" db="EMBL/GenBank/DDBJ databases">
        <title>Genome assembly of the deep-sea coral Lophelia pertusa.</title>
        <authorList>
            <person name="Herrera S."/>
            <person name="Cordes E."/>
        </authorList>
    </citation>
    <scope>NUCLEOTIDE SEQUENCE</scope>
    <source>
        <strain evidence="4">USNM1676648</strain>
        <tissue evidence="4">Polyp</tissue>
    </source>
</reference>
<dbReference type="InterPro" id="IPR032171">
    <property type="entry name" value="COR-A"/>
</dbReference>
<keyword evidence="1" id="KW-0677">Repeat</keyword>
<sequence length="687" mass="77473">MRRRLTNQLSDENTTEEAIELTAVTQNTKQPASVQVDGNIVPSPASREVDVETLDDNFGDDEVDSSRDNSADDGIWPVIWDFAGQAVYRAIHPIFMSPEAVYVLAFDLSKKLFDKAGGNGGDTRSVPNPDSEDSNLDHIMRWMDMVHSMKYSTDGETLPPVILVGTHADCVKAEDPESIMDSLYNRFCQNKVLCEHVAGRIAVDNTRAGKALGHEDPQIARLRRQILEVANKMPHTKKEVPLQWLYIESKIQDKAKSGVHYIPKPSFKEEIVEKVCKIQDADDVEQILHFLHDRGTIIYHEHANSSDGLVVLDPQWLVNVLCKIITVVPSREESINVRSHRKQLQEKGILAKELLHHACRELGVDQIEQSLLFLMEKFNLLFRCPSKDKHPIYLVPCMLTARPGKEIIPTANDDASSSPVYLTFKTEYVPIGLFSRLVVLFGLWAATKSSCEQQQIFANAARFILDDKNFLGLVCFKSVIKLHVWSQDNYGDSGFHSEVFSYLVRSLETMREECHWLRSLSWELSVQCRLCPGKIDSSTRNCIWHDTNGCMHDDCAHYIPLKTRPYYCPKAKGRDLFLSEDKFDFWIQAVGNNNIQEETAGQSTLSSPEPLLIASGGDKNNDQQRDEAATKDDTAKEEKKNKAEQPPSQPRRGPEAVEEPGTRYNGERCDGSGETIMSSCHSAIKLQ</sequence>
<dbReference type="EMBL" id="MU825876">
    <property type="protein sequence ID" value="KAJ7386531.1"/>
    <property type="molecule type" value="Genomic_DNA"/>
</dbReference>
<dbReference type="InterPro" id="IPR036388">
    <property type="entry name" value="WH-like_DNA-bd_sf"/>
</dbReference>
<protein>
    <recommendedName>
        <fullName evidence="3">COR domain-containing protein</fullName>
    </recommendedName>
</protein>
<name>A0A9X0D4T9_9CNID</name>
<dbReference type="Proteomes" id="UP001163046">
    <property type="component" value="Unassembled WGS sequence"/>
</dbReference>